<evidence type="ECO:0000313" key="1">
    <source>
        <dbReference type="EMBL" id="OOC10075.1"/>
    </source>
</evidence>
<dbReference type="STRING" id="252474.B1A74_07800"/>
<comment type="caution">
    <text evidence="1">The sequence shown here is derived from an EMBL/GenBank/DDBJ whole genome shotgun (WGS) entry which is preliminary data.</text>
</comment>
<dbReference type="RefSeq" id="WP_077244281.1">
    <property type="nucleotide sequence ID" value="NZ_MUZR01000024.1"/>
</dbReference>
<organism evidence="1 2">
    <name type="scientific">Thioalkalivibrio halophilus</name>
    <dbReference type="NCBI Taxonomy" id="252474"/>
    <lineage>
        <taxon>Bacteria</taxon>
        <taxon>Pseudomonadati</taxon>
        <taxon>Pseudomonadota</taxon>
        <taxon>Gammaproteobacteria</taxon>
        <taxon>Chromatiales</taxon>
        <taxon>Ectothiorhodospiraceae</taxon>
        <taxon>Thioalkalivibrio</taxon>
    </lineage>
</organism>
<evidence type="ECO:0000313" key="2">
    <source>
        <dbReference type="Proteomes" id="UP000189177"/>
    </source>
</evidence>
<gene>
    <name evidence="1" type="ORF">B1A74_07800</name>
</gene>
<reference evidence="1 2" key="1">
    <citation type="submission" date="2017-02" db="EMBL/GenBank/DDBJ databases">
        <title>Genomic diversity within the haloalkaliphilic genus Thioalkalivibrio.</title>
        <authorList>
            <person name="Ahn A.-C."/>
            <person name="Meier-Kolthoff J."/>
            <person name="Overmars L."/>
            <person name="Richter M."/>
            <person name="Woyke T."/>
            <person name="Sorokin D.Y."/>
            <person name="Muyzer G."/>
        </authorList>
    </citation>
    <scope>NUCLEOTIDE SEQUENCE [LARGE SCALE GENOMIC DNA]</scope>
    <source>
        <strain evidence="1 2">HL17</strain>
    </source>
</reference>
<dbReference type="Proteomes" id="UP000189177">
    <property type="component" value="Unassembled WGS sequence"/>
</dbReference>
<sequence length="79" mass="9080">MAIIRFPIERRDHCAAGATVEHPEHGICEVLDIPDDAPMQRLLYRERDHAWVEADVRELEQVEEPVDEDIAAGLTDAFW</sequence>
<proteinExistence type="predicted"/>
<dbReference type="AlphaFoldDB" id="A0A1V2ZYC4"/>
<dbReference type="EMBL" id="MUZR01000024">
    <property type="protein sequence ID" value="OOC10075.1"/>
    <property type="molecule type" value="Genomic_DNA"/>
</dbReference>
<accession>A0A1V2ZYC4</accession>
<keyword evidence="2" id="KW-1185">Reference proteome</keyword>
<protein>
    <submittedName>
        <fullName evidence="1">Uncharacterized protein</fullName>
    </submittedName>
</protein>
<dbReference type="OrthoDB" id="5784823at2"/>
<name>A0A1V2ZYC4_9GAMM</name>